<dbReference type="GeneID" id="63844393"/>
<dbReference type="Proteomes" id="UP000800039">
    <property type="component" value="Unassembled WGS sequence"/>
</dbReference>
<feature type="compositionally biased region" description="Polar residues" evidence="1">
    <location>
        <begin position="16"/>
        <end position="41"/>
    </location>
</feature>
<accession>A0A9P4L4H0</accession>
<feature type="compositionally biased region" description="Polar residues" evidence="1">
    <location>
        <begin position="100"/>
        <end position="119"/>
    </location>
</feature>
<gene>
    <name evidence="2" type="ORF">K460DRAFT_193910</name>
</gene>
<feature type="region of interest" description="Disordered" evidence="1">
    <location>
        <begin position="1"/>
        <end position="50"/>
    </location>
</feature>
<name>A0A9P4L4H0_9PLEO</name>
<proteinExistence type="predicted"/>
<keyword evidence="3" id="KW-1185">Reference proteome</keyword>
<protein>
    <submittedName>
        <fullName evidence="2">Uncharacterized protein</fullName>
    </submittedName>
</protein>
<reference evidence="2" key="1">
    <citation type="submission" date="2020-01" db="EMBL/GenBank/DDBJ databases">
        <authorList>
            <consortium name="DOE Joint Genome Institute"/>
            <person name="Haridas S."/>
            <person name="Albert R."/>
            <person name="Binder M."/>
            <person name="Bloem J."/>
            <person name="Labutti K."/>
            <person name="Salamov A."/>
            <person name="Andreopoulos B."/>
            <person name="Baker S.E."/>
            <person name="Barry K."/>
            <person name="Bills G."/>
            <person name="Bluhm B.H."/>
            <person name="Cannon C."/>
            <person name="Castanera R."/>
            <person name="Culley D.E."/>
            <person name="Daum C."/>
            <person name="Ezra D."/>
            <person name="Gonzalez J.B."/>
            <person name="Henrissat B."/>
            <person name="Kuo A."/>
            <person name="Liang C."/>
            <person name="Lipzen A."/>
            <person name="Lutzoni F."/>
            <person name="Magnuson J."/>
            <person name="Mondo S."/>
            <person name="Nolan M."/>
            <person name="Ohm R."/>
            <person name="Pangilinan J."/>
            <person name="Park H.-J."/>
            <person name="Ramirez L."/>
            <person name="Alfaro M."/>
            <person name="Sun H."/>
            <person name="Tritt A."/>
            <person name="Yoshinaga Y."/>
            <person name="Zwiers L.-H."/>
            <person name="Turgeon B.G."/>
            <person name="Goodwin S.B."/>
            <person name="Spatafora J.W."/>
            <person name="Crous P.W."/>
            <person name="Grigoriev I.V."/>
        </authorList>
    </citation>
    <scope>NUCLEOTIDE SEQUENCE</scope>
    <source>
        <strain evidence="2">CBS 394.84</strain>
    </source>
</reference>
<evidence type="ECO:0000313" key="3">
    <source>
        <dbReference type="Proteomes" id="UP000800039"/>
    </source>
</evidence>
<evidence type="ECO:0000313" key="2">
    <source>
        <dbReference type="EMBL" id="KAF1840878.1"/>
    </source>
</evidence>
<dbReference type="AlphaFoldDB" id="A0A9P4L4H0"/>
<sequence length="119" mass="12567">MSPMSPIGPGCVVYSGPQQQTTQSHSSALSITTSIRSSKSGTKVGLKLPGSRPWPVKGPLLCEWHAVDRMISCAGSSRRADCACVGSSDLSIHPAPIGIKSQSQSQSLEYSHSVHSTRF</sequence>
<evidence type="ECO:0000256" key="1">
    <source>
        <dbReference type="SAM" id="MobiDB-lite"/>
    </source>
</evidence>
<dbReference type="EMBL" id="ML976619">
    <property type="protein sequence ID" value="KAF1840878.1"/>
    <property type="molecule type" value="Genomic_DNA"/>
</dbReference>
<comment type="caution">
    <text evidence="2">The sequence shown here is derived from an EMBL/GenBank/DDBJ whole genome shotgun (WGS) entry which is preliminary data.</text>
</comment>
<feature type="region of interest" description="Disordered" evidence="1">
    <location>
        <begin position="96"/>
        <end position="119"/>
    </location>
</feature>
<dbReference type="RefSeq" id="XP_040783441.1">
    <property type="nucleotide sequence ID" value="XM_040927141.1"/>
</dbReference>
<organism evidence="2 3">
    <name type="scientific">Cucurbitaria berberidis CBS 394.84</name>
    <dbReference type="NCBI Taxonomy" id="1168544"/>
    <lineage>
        <taxon>Eukaryota</taxon>
        <taxon>Fungi</taxon>
        <taxon>Dikarya</taxon>
        <taxon>Ascomycota</taxon>
        <taxon>Pezizomycotina</taxon>
        <taxon>Dothideomycetes</taxon>
        <taxon>Pleosporomycetidae</taxon>
        <taxon>Pleosporales</taxon>
        <taxon>Pleosporineae</taxon>
        <taxon>Cucurbitariaceae</taxon>
        <taxon>Cucurbitaria</taxon>
    </lineage>
</organism>